<evidence type="ECO:0000256" key="1">
    <source>
        <dbReference type="SAM" id="MobiDB-lite"/>
    </source>
</evidence>
<accession>A0A4Y7JZJ5</accession>
<dbReference type="Gramene" id="RZC66503">
    <property type="protein sequence ID" value="RZC66503"/>
    <property type="gene ID" value="C5167_010195"/>
</dbReference>
<reference evidence="2 3" key="1">
    <citation type="journal article" date="2018" name="Science">
        <title>The opium poppy genome and morphinan production.</title>
        <authorList>
            <person name="Guo L."/>
            <person name="Winzer T."/>
            <person name="Yang X."/>
            <person name="Li Y."/>
            <person name="Ning Z."/>
            <person name="He Z."/>
            <person name="Teodor R."/>
            <person name="Lu Y."/>
            <person name="Bowser T.A."/>
            <person name="Graham I.A."/>
            <person name="Ye K."/>
        </authorList>
    </citation>
    <scope>NUCLEOTIDE SEQUENCE [LARGE SCALE GENOMIC DNA]</scope>
    <source>
        <strain evidence="3">cv. HN1</strain>
        <tissue evidence="2">Leaves</tissue>
    </source>
</reference>
<keyword evidence="3" id="KW-1185">Reference proteome</keyword>
<organism evidence="2 3">
    <name type="scientific">Papaver somniferum</name>
    <name type="common">Opium poppy</name>
    <dbReference type="NCBI Taxonomy" id="3469"/>
    <lineage>
        <taxon>Eukaryota</taxon>
        <taxon>Viridiplantae</taxon>
        <taxon>Streptophyta</taxon>
        <taxon>Embryophyta</taxon>
        <taxon>Tracheophyta</taxon>
        <taxon>Spermatophyta</taxon>
        <taxon>Magnoliopsida</taxon>
        <taxon>Ranunculales</taxon>
        <taxon>Papaveraceae</taxon>
        <taxon>Papaveroideae</taxon>
        <taxon>Papaver</taxon>
    </lineage>
</organism>
<feature type="region of interest" description="Disordered" evidence="1">
    <location>
        <begin position="98"/>
        <end position="127"/>
    </location>
</feature>
<dbReference type="AlphaFoldDB" id="A0A4Y7JZJ5"/>
<name>A0A4Y7JZJ5_PAPSO</name>
<feature type="compositionally biased region" description="Acidic residues" evidence="1">
    <location>
        <begin position="45"/>
        <end position="59"/>
    </location>
</feature>
<proteinExistence type="predicted"/>
<dbReference type="EMBL" id="CM010720">
    <property type="protein sequence ID" value="RZC66503.1"/>
    <property type="molecule type" value="Genomic_DNA"/>
</dbReference>
<evidence type="ECO:0000313" key="3">
    <source>
        <dbReference type="Proteomes" id="UP000316621"/>
    </source>
</evidence>
<sequence length="152" mass="17889">MSWASWQRLVRKIKKGEPISYRDIEPCETKFFLLCQKCKNFSEIHDDDDGENNISEDEKEITKQENNSPYDLHEYALEKPEDMYPYHKYKDSTSLEPVAEEKGDRMQVVEVNGDTGKSSKKRRRNGGLEEGYRASYVEQCVLVNWYVAQQYS</sequence>
<protein>
    <submittedName>
        <fullName evidence="2">Uncharacterized protein</fullName>
    </submittedName>
</protein>
<dbReference type="Proteomes" id="UP000316621">
    <property type="component" value="Chromosome 6"/>
</dbReference>
<feature type="compositionally biased region" description="Basic and acidic residues" evidence="1">
    <location>
        <begin position="98"/>
        <end position="107"/>
    </location>
</feature>
<feature type="region of interest" description="Disordered" evidence="1">
    <location>
        <begin position="45"/>
        <end position="67"/>
    </location>
</feature>
<evidence type="ECO:0000313" key="2">
    <source>
        <dbReference type="EMBL" id="RZC66503.1"/>
    </source>
</evidence>
<gene>
    <name evidence="2" type="ORF">C5167_010195</name>
</gene>